<dbReference type="GO" id="GO:1990429">
    <property type="term" value="C:peroxisomal importomer complex"/>
    <property type="evidence" value="ECO:0007669"/>
    <property type="project" value="TreeGrafter"/>
</dbReference>
<keyword evidence="4" id="KW-0811">Translocation</keyword>
<evidence type="ECO:0000313" key="13">
    <source>
        <dbReference type="Proteomes" id="UP000887581"/>
    </source>
</evidence>
<dbReference type="InterPro" id="IPR036388">
    <property type="entry name" value="WH-like_DNA-bd_sf"/>
</dbReference>
<keyword evidence="3 10" id="KW-0653">Protein transport</keyword>
<comment type="function">
    <text evidence="10">Component of the PEX13-PEX14 docking complex, a translocon channel that specifically mediates the import of peroxisomal cargo proteins bound to PEX5 receptor. The PEX13-PEX14 docking complex forms a large import pore which can be opened to a diameter of about 9 nm. Mechanistically, PEX5 receptor along with cargo proteins associates with the PEX14 subunit of the PEX13-PEX14 docking complex in the cytosol, leading to the insertion of the receptor into the organelle membrane with the concomitant translocation of the cargo into the peroxisome matrix.</text>
</comment>
<reference evidence="14" key="1">
    <citation type="submission" date="2022-11" db="UniProtKB">
        <authorList>
            <consortium name="WormBaseParasite"/>
        </authorList>
    </citation>
    <scope>IDENTIFICATION</scope>
</reference>
<evidence type="ECO:0000256" key="2">
    <source>
        <dbReference type="ARBA" id="ARBA00022448"/>
    </source>
</evidence>
<dbReference type="AlphaFoldDB" id="A0A915PM87"/>
<feature type="domain" description="Peroxisome membrane anchor protein Pex14p N-terminal" evidence="12">
    <location>
        <begin position="23"/>
        <end position="66"/>
    </location>
</feature>
<evidence type="ECO:0000313" key="14">
    <source>
        <dbReference type="WBParaSite" id="sdigi.contig244.g6613.t1"/>
    </source>
</evidence>
<dbReference type="Gene3D" id="1.10.10.10">
    <property type="entry name" value="Winged helix-like DNA-binding domain superfamily/Winged helix DNA-binding domain"/>
    <property type="match status" value="1"/>
</dbReference>
<comment type="subcellular location">
    <subcellularLocation>
        <location evidence="9 10">Peroxisome membrane</location>
    </subcellularLocation>
</comment>
<sequence>MIPDKKTAAMEEGSESVPVEMVRPEMVDMARRFMVMPKVRETPLTQQRRFLLQKGLRDDEISEAIKGLQQDMRYSSNTAMGQCAAIPESSINFSTRSSVTDTLLRLTKLAMIITGFSYASWHLLRSYILPRFFNIPEPVEERVRVIETKMDEMQGMMQDVTAELLLKLQTVIDKQNIMDSISSKSGASSSQLEDIQKGIENISAMLVSREQLPAIRTLSRKRSATGVVLGTPRSEEINVPGSPDNVHMEALPTGDSAEVEKSDSGSDY</sequence>
<dbReference type="GO" id="GO:0005778">
    <property type="term" value="C:peroxisomal membrane"/>
    <property type="evidence" value="ECO:0007669"/>
    <property type="project" value="UniProtKB-SubCell"/>
</dbReference>
<evidence type="ECO:0000256" key="1">
    <source>
        <dbReference type="ARBA" id="ARBA00005443"/>
    </source>
</evidence>
<evidence type="ECO:0000256" key="8">
    <source>
        <dbReference type="ARBA" id="ARBA00029691"/>
    </source>
</evidence>
<dbReference type="Pfam" id="PF04695">
    <property type="entry name" value="Pex14_N"/>
    <property type="match status" value="1"/>
</dbReference>
<accession>A0A915PM87</accession>
<proteinExistence type="inferred from homology"/>
<evidence type="ECO:0000256" key="5">
    <source>
        <dbReference type="ARBA" id="ARBA00023136"/>
    </source>
</evidence>
<dbReference type="InterPro" id="IPR006785">
    <property type="entry name" value="Pex14_N"/>
</dbReference>
<dbReference type="WBParaSite" id="sdigi.contig244.g6613.t1">
    <property type="protein sequence ID" value="sdigi.contig244.g6613.t1"/>
    <property type="gene ID" value="sdigi.contig244.g6613"/>
</dbReference>
<dbReference type="PANTHER" id="PTHR23058:SF0">
    <property type="entry name" value="PEROXISOMAL MEMBRANE PROTEIN PEX14"/>
    <property type="match status" value="1"/>
</dbReference>
<evidence type="ECO:0000256" key="4">
    <source>
        <dbReference type="ARBA" id="ARBA00023010"/>
    </source>
</evidence>
<dbReference type="GO" id="GO:0005102">
    <property type="term" value="F:signaling receptor binding"/>
    <property type="evidence" value="ECO:0007669"/>
    <property type="project" value="TreeGrafter"/>
</dbReference>
<evidence type="ECO:0000259" key="12">
    <source>
        <dbReference type="Pfam" id="PF04695"/>
    </source>
</evidence>
<comment type="similarity">
    <text evidence="1 10">Belongs to the peroxin-14 family.</text>
</comment>
<dbReference type="InterPro" id="IPR025655">
    <property type="entry name" value="PEX14"/>
</dbReference>
<evidence type="ECO:0000256" key="3">
    <source>
        <dbReference type="ARBA" id="ARBA00022927"/>
    </source>
</evidence>
<dbReference type="GO" id="GO:0016560">
    <property type="term" value="P:protein import into peroxisome matrix, docking"/>
    <property type="evidence" value="ECO:0007669"/>
    <property type="project" value="UniProtKB-UniRule"/>
</dbReference>
<protein>
    <recommendedName>
        <fullName evidence="7 10">Peroxisomal membrane protein PEX14</fullName>
    </recommendedName>
    <alternativeName>
        <fullName evidence="8 10">Peroxin-14</fullName>
    </alternativeName>
</protein>
<name>A0A915PM87_9BILA</name>
<evidence type="ECO:0000256" key="9">
    <source>
        <dbReference type="ARBA" id="ARBA00046271"/>
    </source>
</evidence>
<evidence type="ECO:0000256" key="11">
    <source>
        <dbReference type="SAM" id="MobiDB-lite"/>
    </source>
</evidence>
<keyword evidence="2 10" id="KW-0813">Transport</keyword>
<feature type="region of interest" description="Disordered" evidence="11">
    <location>
        <begin position="229"/>
        <end position="268"/>
    </location>
</feature>
<evidence type="ECO:0000256" key="6">
    <source>
        <dbReference type="ARBA" id="ARBA00023140"/>
    </source>
</evidence>
<keyword evidence="5 10" id="KW-0472">Membrane</keyword>
<evidence type="ECO:0000256" key="10">
    <source>
        <dbReference type="RuleBase" id="RU367032"/>
    </source>
</evidence>
<keyword evidence="6 10" id="KW-0576">Peroxisome</keyword>
<organism evidence="13 14">
    <name type="scientific">Setaria digitata</name>
    <dbReference type="NCBI Taxonomy" id="48799"/>
    <lineage>
        <taxon>Eukaryota</taxon>
        <taxon>Metazoa</taxon>
        <taxon>Ecdysozoa</taxon>
        <taxon>Nematoda</taxon>
        <taxon>Chromadorea</taxon>
        <taxon>Rhabditida</taxon>
        <taxon>Spirurina</taxon>
        <taxon>Spiruromorpha</taxon>
        <taxon>Filarioidea</taxon>
        <taxon>Setariidae</taxon>
        <taxon>Setaria</taxon>
    </lineage>
</organism>
<dbReference type="Proteomes" id="UP000887581">
    <property type="component" value="Unplaced"/>
</dbReference>
<evidence type="ECO:0000256" key="7">
    <source>
        <dbReference type="ARBA" id="ARBA00029502"/>
    </source>
</evidence>
<feature type="compositionally biased region" description="Basic and acidic residues" evidence="11">
    <location>
        <begin position="258"/>
        <end position="268"/>
    </location>
</feature>
<dbReference type="PANTHER" id="PTHR23058">
    <property type="entry name" value="PEROXISOMAL MEMBRANE PROTEIN PEX14"/>
    <property type="match status" value="1"/>
</dbReference>
<keyword evidence="13" id="KW-1185">Reference proteome</keyword>